<evidence type="ECO:0000256" key="10">
    <source>
        <dbReference type="ARBA" id="ARBA00061644"/>
    </source>
</evidence>
<dbReference type="GO" id="GO:0005524">
    <property type="term" value="F:ATP binding"/>
    <property type="evidence" value="ECO:0007669"/>
    <property type="project" value="UniProtKB-KW"/>
</dbReference>
<dbReference type="PROSITE" id="PS50929">
    <property type="entry name" value="ABC_TM1F"/>
    <property type="match status" value="1"/>
</dbReference>
<dbReference type="GO" id="GO:0140359">
    <property type="term" value="F:ABC-type transporter activity"/>
    <property type="evidence" value="ECO:0007669"/>
    <property type="project" value="InterPro"/>
</dbReference>
<evidence type="ECO:0000256" key="9">
    <source>
        <dbReference type="ARBA" id="ARBA00023136"/>
    </source>
</evidence>
<keyword evidence="3" id="KW-1003">Cell membrane</keyword>
<evidence type="ECO:0000259" key="15">
    <source>
        <dbReference type="PROSITE" id="PS50990"/>
    </source>
</evidence>
<accession>A0AAU7MG41</accession>
<feature type="domain" description="Peptidase C39" evidence="15">
    <location>
        <begin position="13"/>
        <end position="132"/>
    </location>
</feature>
<evidence type="ECO:0000313" key="16">
    <source>
        <dbReference type="EMBL" id="XBP95551.1"/>
    </source>
</evidence>
<evidence type="ECO:0000256" key="2">
    <source>
        <dbReference type="ARBA" id="ARBA00022448"/>
    </source>
</evidence>
<keyword evidence="6" id="KW-0378">Hydrolase</keyword>
<gene>
    <name evidence="17" type="ORF">ABUL08_09235</name>
    <name evidence="16" type="ORF">VK199_09190</name>
</gene>
<name>A0AAU7MG41_9ACTN</name>
<evidence type="ECO:0000256" key="12">
    <source>
        <dbReference type="SAM" id="Phobius"/>
    </source>
</evidence>
<keyword evidence="6" id="KW-0645">Protease</keyword>
<dbReference type="InterPro" id="IPR003439">
    <property type="entry name" value="ABC_transporter-like_ATP-bd"/>
</dbReference>
<keyword evidence="8 12" id="KW-1133">Transmembrane helix</keyword>
<dbReference type="InterPro" id="IPR039421">
    <property type="entry name" value="Type_1_exporter"/>
</dbReference>
<dbReference type="Gene3D" id="1.20.1560.10">
    <property type="entry name" value="ABC transporter type 1, transmembrane domain"/>
    <property type="match status" value="1"/>
</dbReference>
<evidence type="ECO:0000313" key="17">
    <source>
        <dbReference type="EMBL" id="XCH76254.1"/>
    </source>
</evidence>
<dbReference type="EMBL" id="CP157762">
    <property type="protein sequence ID" value="XBP95551.1"/>
    <property type="molecule type" value="Genomic_DNA"/>
</dbReference>
<evidence type="ECO:0000256" key="7">
    <source>
        <dbReference type="ARBA" id="ARBA00022840"/>
    </source>
</evidence>
<keyword evidence="2" id="KW-0813">Transport</keyword>
<dbReference type="Pfam" id="PF00664">
    <property type="entry name" value="ABC_membrane"/>
    <property type="match status" value="1"/>
</dbReference>
<evidence type="ECO:0000259" key="13">
    <source>
        <dbReference type="PROSITE" id="PS50893"/>
    </source>
</evidence>
<dbReference type="PROSITE" id="PS50990">
    <property type="entry name" value="PEPTIDASE_C39"/>
    <property type="match status" value="1"/>
</dbReference>
<dbReference type="SUPFAM" id="SSF52540">
    <property type="entry name" value="P-loop containing nucleoside triphosphate hydrolases"/>
    <property type="match status" value="1"/>
</dbReference>
<dbReference type="FunFam" id="3.40.50.300:FF:000299">
    <property type="entry name" value="ABC transporter ATP-binding protein/permease"/>
    <property type="match status" value="1"/>
</dbReference>
<feature type="region of interest" description="Disordered" evidence="11">
    <location>
        <begin position="719"/>
        <end position="757"/>
    </location>
</feature>
<dbReference type="EMBL" id="CP159342">
    <property type="protein sequence ID" value="XCH76254.1"/>
    <property type="molecule type" value="Genomic_DNA"/>
</dbReference>
<protein>
    <submittedName>
        <fullName evidence="16">Peptidase domain-containing ABC transporter</fullName>
    </submittedName>
</protein>
<keyword evidence="6" id="KW-0788">Thiol protease</keyword>
<organism evidence="16">
    <name type="scientific">Micromonospora sp. CCTCC AA 2012012</name>
    <dbReference type="NCBI Taxonomy" id="3111921"/>
    <lineage>
        <taxon>Bacteria</taxon>
        <taxon>Bacillati</taxon>
        <taxon>Actinomycetota</taxon>
        <taxon>Actinomycetes</taxon>
        <taxon>Micromonosporales</taxon>
        <taxon>Micromonosporaceae</taxon>
        <taxon>Micromonospora</taxon>
    </lineage>
</organism>
<evidence type="ECO:0000256" key="4">
    <source>
        <dbReference type="ARBA" id="ARBA00022692"/>
    </source>
</evidence>
<evidence type="ECO:0000256" key="5">
    <source>
        <dbReference type="ARBA" id="ARBA00022741"/>
    </source>
</evidence>
<evidence type="ECO:0000256" key="11">
    <source>
        <dbReference type="SAM" id="MobiDB-lite"/>
    </source>
</evidence>
<dbReference type="Gene3D" id="3.90.70.10">
    <property type="entry name" value="Cysteine proteinases"/>
    <property type="match status" value="1"/>
</dbReference>
<evidence type="ECO:0000256" key="3">
    <source>
        <dbReference type="ARBA" id="ARBA00022475"/>
    </source>
</evidence>
<feature type="compositionally biased region" description="Basic and acidic residues" evidence="11">
    <location>
        <begin position="739"/>
        <end position="749"/>
    </location>
</feature>
<dbReference type="InterPro" id="IPR027417">
    <property type="entry name" value="P-loop_NTPase"/>
</dbReference>
<dbReference type="GO" id="GO:0016887">
    <property type="term" value="F:ATP hydrolysis activity"/>
    <property type="evidence" value="ECO:0007669"/>
    <property type="project" value="InterPro"/>
</dbReference>
<dbReference type="InterPro" id="IPR003593">
    <property type="entry name" value="AAA+_ATPase"/>
</dbReference>
<dbReference type="GO" id="GO:0006508">
    <property type="term" value="P:proteolysis"/>
    <property type="evidence" value="ECO:0007669"/>
    <property type="project" value="InterPro"/>
</dbReference>
<evidence type="ECO:0000256" key="6">
    <source>
        <dbReference type="ARBA" id="ARBA00022807"/>
    </source>
</evidence>
<feature type="transmembrane region" description="Helical" evidence="12">
    <location>
        <begin position="163"/>
        <end position="188"/>
    </location>
</feature>
<evidence type="ECO:0000256" key="8">
    <source>
        <dbReference type="ARBA" id="ARBA00022989"/>
    </source>
</evidence>
<dbReference type="InterPro" id="IPR036640">
    <property type="entry name" value="ABC1_TM_sf"/>
</dbReference>
<feature type="domain" description="ABC transmembrane type-1" evidence="14">
    <location>
        <begin position="165"/>
        <end position="446"/>
    </location>
</feature>
<dbReference type="SMART" id="SM00382">
    <property type="entry name" value="AAA"/>
    <property type="match status" value="1"/>
</dbReference>
<dbReference type="GO" id="GO:0034040">
    <property type="term" value="F:ATPase-coupled lipid transmembrane transporter activity"/>
    <property type="evidence" value="ECO:0007669"/>
    <property type="project" value="TreeGrafter"/>
</dbReference>
<dbReference type="InterPro" id="IPR005074">
    <property type="entry name" value="Peptidase_C39"/>
</dbReference>
<dbReference type="GO" id="GO:0005886">
    <property type="term" value="C:plasma membrane"/>
    <property type="evidence" value="ECO:0007669"/>
    <property type="project" value="UniProtKB-SubCell"/>
</dbReference>
<dbReference type="PANTHER" id="PTHR24221:SF606">
    <property type="entry name" value="COLICIN V SECRETION-PROCESSING ATP-BINDING PROTEIN"/>
    <property type="match status" value="1"/>
</dbReference>
<comment type="similarity">
    <text evidence="10">Belongs to the ABC transporter superfamily. Lipid exporter (TC 3.A.1.106) family.</text>
</comment>
<dbReference type="GO" id="GO:0008234">
    <property type="term" value="F:cysteine-type peptidase activity"/>
    <property type="evidence" value="ECO:0007669"/>
    <property type="project" value="UniProtKB-KW"/>
</dbReference>
<keyword evidence="9 12" id="KW-0472">Membrane</keyword>
<proteinExistence type="inferred from homology"/>
<dbReference type="PROSITE" id="PS00211">
    <property type="entry name" value="ABC_TRANSPORTER_1"/>
    <property type="match status" value="1"/>
</dbReference>
<keyword evidence="4 12" id="KW-0812">Transmembrane</keyword>
<sequence length="757" mass="81808">MRLRRRRVPALNQVSATDCGPTCLTMVLRYHGQRRSQAEVRRHCETGRDGITARDLRAAARFFGLTAQNRRRPAGELRDEAVPLIAHWRDNHFVVVEQVRRGSVSIVDPAAGRRRLTGAEFEDGYQGAFIELTPDPTATHRPPAPTATLTGYVRGLVGAAPRLLALVLAATLVLQVAGLVPAALTKLILDVVLPRHLSGLMPMLLVGLVAIAVTQGVVLWLRGTAVTVLQARIDEGLVAAFVRHMLSLPYAFFQQRLSGDLLARLSSNLAIREIVTNRLLSTVLDGGLVVVYLVVLLVISPVFALITVVATLLRILFLARTYRPLRELLSRELMARGETQGQVAQTINGIATVKAQGAEQSVFDHWRLLFGRQLRLSVRHGRLRAVVDSGVSFLSTLTSLGLLWLAGRQVLAGSMTVGTALALVSVAGAFLAPASSLVDSVEQLQSLQAEFGRVQDVVDAAPEQRSDGTRRPVGAGTTIALRAVSFRYGPGSPYAVQGVDLVVEEGQKVALVGRTGAGKSTLGKLILGLYPPSDGRILFDGHPLDEYDLSALRRRFGVVLQESFIFSGTIQSNIAFNDPDLPSAAVQEAARLACLEDDVAGMPMGYRTFVGEAGNALSGGQRQRLALARALAGRPAVLLLDEATSHLDAETERRVDANLDALRCTRIVIAHRLSTVRTADQILVLDQGRVVERGNHAELLRQDGFYARLVVGQLVPDPVPSPLPAPAREPAVLLGGPERNGEELGDHWWRGVPEPEQ</sequence>
<dbReference type="InterPro" id="IPR011527">
    <property type="entry name" value="ABC1_TM_dom"/>
</dbReference>
<dbReference type="Pfam" id="PF00005">
    <property type="entry name" value="ABC_tran"/>
    <property type="match status" value="1"/>
</dbReference>
<feature type="domain" description="ABC transporter" evidence="13">
    <location>
        <begin position="481"/>
        <end position="712"/>
    </location>
</feature>
<feature type="transmembrane region" description="Helical" evidence="12">
    <location>
        <begin position="289"/>
        <end position="317"/>
    </location>
</feature>
<feature type="transmembrane region" description="Helical" evidence="12">
    <location>
        <begin position="200"/>
        <end position="221"/>
    </location>
</feature>
<evidence type="ECO:0000259" key="14">
    <source>
        <dbReference type="PROSITE" id="PS50929"/>
    </source>
</evidence>
<keyword evidence="7" id="KW-0067">ATP-binding</keyword>
<dbReference type="Pfam" id="PF03412">
    <property type="entry name" value="Peptidase_C39"/>
    <property type="match status" value="1"/>
</dbReference>
<comment type="subcellular location">
    <subcellularLocation>
        <location evidence="1">Cell membrane</location>
        <topology evidence="1">Multi-pass membrane protein</topology>
    </subcellularLocation>
</comment>
<dbReference type="Gene3D" id="3.40.50.300">
    <property type="entry name" value="P-loop containing nucleotide triphosphate hydrolases"/>
    <property type="match status" value="1"/>
</dbReference>
<dbReference type="SUPFAM" id="SSF90123">
    <property type="entry name" value="ABC transporter transmembrane region"/>
    <property type="match status" value="1"/>
</dbReference>
<keyword evidence="5" id="KW-0547">Nucleotide-binding</keyword>
<dbReference type="AlphaFoldDB" id="A0AAU7MG41"/>
<evidence type="ECO:0000256" key="1">
    <source>
        <dbReference type="ARBA" id="ARBA00004651"/>
    </source>
</evidence>
<dbReference type="PANTHER" id="PTHR24221">
    <property type="entry name" value="ATP-BINDING CASSETTE SUB-FAMILY B"/>
    <property type="match status" value="1"/>
</dbReference>
<dbReference type="InterPro" id="IPR017871">
    <property type="entry name" value="ABC_transporter-like_CS"/>
</dbReference>
<dbReference type="PROSITE" id="PS50893">
    <property type="entry name" value="ABC_TRANSPORTER_2"/>
    <property type="match status" value="1"/>
</dbReference>
<dbReference type="RefSeq" id="WP_350936471.1">
    <property type="nucleotide sequence ID" value="NZ_CP157762.1"/>
</dbReference>
<reference evidence="17" key="2">
    <citation type="submission" date="2024-06" db="EMBL/GenBank/DDBJ databases">
        <title>Micromonospora mangrovi CCTCC AA 2012012 genome sequences.</title>
        <authorList>
            <person name="Gao J."/>
        </authorList>
    </citation>
    <scope>NUCLEOTIDE SEQUENCE</scope>
    <source>
        <strain evidence="17">CCTCC AA 2012012</strain>
    </source>
</reference>
<reference evidence="16" key="1">
    <citation type="submission" date="2024-01" db="EMBL/GenBank/DDBJ databases">
        <title>The genome sequence of Micromonospora mangrovi CCTCC AA 2012012.</title>
        <authorList>
            <person name="Gao J."/>
        </authorList>
    </citation>
    <scope>NUCLEOTIDE SEQUENCE</scope>
    <source>
        <strain evidence="16">CCTCC AA 2012012</strain>
    </source>
</reference>